<keyword evidence="2" id="KW-0732">Signal</keyword>
<dbReference type="Pfam" id="PF09375">
    <property type="entry name" value="Peptidase_M75"/>
    <property type="match status" value="1"/>
</dbReference>
<accession>A0ABT5DZE8</accession>
<evidence type="ECO:0000313" key="5">
    <source>
        <dbReference type="Proteomes" id="UP001221686"/>
    </source>
</evidence>
<dbReference type="CDD" id="cd14659">
    <property type="entry name" value="Imelysin-like_IPPA"/>
    <property type="match status" value="1"/>
</dbReference>
<proteinExistence type="predicted"/>
<reference evidence="4 5" key="1">
    <citation type="submission" date="2022-11" db="EMBL/GenBank/DDBJ databases">
        <title>Minimal conservation of predation-associated metabolite biosynthetic gene clusters underscores biosynthetic potential of Myxococcota including descriptions for ten novel species: Archangium lansinium sp. nov., Myxococcus landrumus sp. nov., Nannocystis bai.</title>
        <authorList>
            <person name="Ahearne A."/>
            <person name="Stevens C."/>
            <person name="Dowd S."/>
        </authorList>
    </citation>
    <scope>NUCLEOTIDE SEQUENCE [LARGE SCALE GENOMIC DNA]</scope>
    <source>
        <strain evidence="4 5">BB15-2</strain>
    </source>
</reference>
<keyword evidence="5" id="KW-1185">Reference proteome</keyword>
<comment type="subcellular location">
    <subcellularLocation>
        <location evidence="1">Cell envelope</location>
    </subcellularLocation>
</comment>
<evidence type="ECO:0000256" key="2">
    <source>
        <dbReference type="ARBA" id="ARBA00022729"/>
    </source>
</evidence>
<dbReference type="InterPro" id="IPR018976">
    <property type="entry name" value="Imelysin-like"/>
</dbReference>
<dbReference type="InterPro" id="IPR038352">
    <property type="entry name" value="Imelysin_sf"/>
</dbReference>
<dbReference type="EMBL" id="JAQNDL010000002">
    <property type="protein sequence ID" value="MDC0718954.1"/>
    <property type="molecule type" value="Genomic_DNA"/>
</dbReference>
<feature type="domain" description="Imelysin-like" evidence="3">
    <location>
        <begin position="37"/>
        <end position="322"/>
    </location>
</feature>
<evidence type="ECO:0000259" key="3">
    <source>
        <dbReference type="Pfam" id="PF09375"/>
    </source>
</evidence>
<name>A0ABT5DZE8_9BACT</name>
<evidence type="ECO:0000256" key="1">
    <source>
        <dbReference type="ARBA" id="ARBA00004196"/>
    </source>
</evidence>
<gene>
    <name evidence="4" type="ORF">POL25_18770</name>
</gene>
<dbReference type="Gene3D" id="1.20.1420.20">
    <property type="entry name" value="M75 peptidase, HXXE motif"/>
    <property type="match status" value="1"/>
</dbReference>
<dbReference type="Proteomes" id="UP001221686">
    <property type="component" value="Unassembled WGS sequence"/>
</dbReference>
<protein>
    <submittedName>
        <fullName evidence="4">Imelysin family protein</fullName>
    </submittedName>
</protein>
<evidence type="ECO:0000313" key="4">
    <source>
        <dbReference type="EMBL" id="MDC0718954.1"/>
    </source>
</evidence>
<dbReference type="InterPro" id="IPR034984">
    <property type="entry name" value="Imelysin-like_IPPA"/>
</dbReference>
<comment type="caution">
    <text evidence="4">The sequence shown here is derived from an EMBL/GenBank/DDBJ whole genome shotgun (WGS) entry which is preliminary data.</text>
</comment>
<dbReference type="RefSeq" id="WP_272087465.1">
    <property type="nucleotide sequence ID" value="NZ_JAQNDL010000002.1"/>
</dbReference>
<sequence>MLFGAGAGMLAGLACGGGSGDDARPAVLAHIGHDVAAPAFATLHERAGALVAALEPLCAGPDATTLAAAQAAWSEERDAWSRVLPFGFGPLPPELNALDFWPVRVDTVETAVAGAPAAADAGYLGGLGVSAKGMPALEYLLWGEDPGAALTAFQSEDGARRCGYARALAVDIEARTDALATAWASEYADALATAGTGSAAYPSLKAGVDEVINKSIDACLTMVKGKLDNPLGNLSGAAEDPSLMESRFSGRTRADLQANLAGVWAVYHGADLDAPAAGISVLVAALDPALDERVRAQYARTVEVLVAVPEPLTEALVADRTAVQLARDELDTFRRLLKLDVASTLGVTLALSDNDGD</sequence>
<organism evidence="4 5">
    <name type="scientific">Nannocystis bainbridge</name>
    <dbReference type="NCBI Taxonomy" id="2995303"/>
    <lineage>
        <taxon>Bacteria</taxon>
        <taxon>Pseudomonadati</taxon>
        <taxon>Myxococcota</taxon>
        <taxon>Polyangia</taxon>
        <taxon>Nannocystales</taxon>
        <taxon>Nannocystaceae</taxon>
        <taxon>Nannocystis</taxon>
    </lineage>
</organism>